<gene>
    <name evidence="6" type="ORF">Prudu_011971</name>
</gene>
<evidence type="ECO:0000313" key="6">
    <source>
        <dbReference type="EMBL" id="BBH01641.1"/>
    </source>
</evidence>
<dbReference type="GO" id="GO:1904161">
    <property type="term" value="P:DNA synthesis involved in UV-damage excision repair"/>
    <property type="evidence" value="ECO:0007669"/>
    <property type="project" value="TreeGrafter"/>
</dbReference>
<dbReference type="GO" id="GO:0006297">
    <property type="term" value="P:nucleotide-excision repair, DNA gap filling"/>
    <property type="evidence" value="ECO:0007669"/>
    <property type="project" value="TreeGrafter"/>
</dbReference>
<sequence>MEAKEEFEGNCSVEVYSVQACIPKDPAALWNAEFVQAEELFKQAPSVENCLRDNRFCGISNSFVKRNMEGMPLSIEAPQLKTKAVVGPSESNLAHQNIAFPKHVQNKGQQSSPKVGLQAPNVVKDVKSESNGTGAFDQANKHQQSKIKFLLCLLTKRKSKMIKALLLLEVHWQICGVVHLSSQRASADAQVCAQEAVASVSSDDDGHEVNFKRASNGEGTRKRRVVFDFSDDDEDEGAVNLASPDNQKEQSCQDLKESSKVLVPEGTSLNFDEQVEDKPKVEDKAKVEDKPMVKEEVSVDRKSNQSFREDSSVSGISKGRNAGIILKEKTHSCIPEKDLNKKDKLNTTASSSPKRRKVLKTVIDERGREVTEVIWEGEETEAKKADTSITKKVDNTVASAVNRPPAAKKSVVNTAPTNGKAGSKRVETRTLSKAIFFHSSRRSKPFFKPQGSLQQCLIIMLDSNRS</sequence>
<comment type="subcellular location">
    <subcellularLocation>
        <location evidence="1">Nucleus</location>
    </subcellularLocation>
</comment>
<reference evidence="6" key="1">
    <citation type="journal article" date="2019" name="Science">
        <title>Mutation of a bHLH transcription factor allowed almond domestication.</title>
        <authorList>
            <person name="Sanchez-Perez R."/>
            <person name="Pavan S."/>
            <person name="Mazzeo R."/>
            <person name="Moldovan C."/>
            <person name="Aiese Cigliano R."/>
            <person name="Del Cueto J."/>
            <person name="Ricciardi F."/>
            <person name="Lotti C."/>
            <person name="Ricciardi L."/>
            <person name="Dicenta F."/>
            <person name="Lopez-Marques R.L."/>
            <person name="Lindberg Moller B."/>
        </authorList>
    </citation>
    <scope>NUCLEOTIDE SEQUENCE</scope>
</reference>
<evidence type="ECO:0000256" key="5">
    <source>
        <dbReference type="SAM" id="MobiDB-lite"/>
    </source>
</evidence>
<keyword evidence="3" id="KW-0235">DNA replication</keyword>
<dbReference type="GO" id="GO:0003887">
    <property type="term" value="F:DNA-directed DNA polymerase activity"/>
    <property type="evidence" value="ECO:0007669"/>
    <property type="project" value="UniProtKB-KW"/>
</dbReference>
<evidence type="ECO:0000256" key="4">
    <source>
        <dbReference type="ARBA" id="ARBA00023242"/>
    </source>
</evidence>
<feature type="region of interest" description="Disordered" evidence="5">
    <location>
        <begin position="402"/>
        <end position="425"/>
    </location>
</feature>
<organism evidence="6">
    <name type="scientific">Prunus dulcis</name>
    <name type="common">Almond</name>
    <name type="synonym">Amygdalus dulcis</name>
    <dbReference type="NCBI Taxonomy" id="3755"/>
    <lineage>
        <taxon>Eukaryota</taxon>
        <taxon>Viridiplantae</taxon>
        <taxon>Streptophyta</taxon>
        <taxon>Embryophyta</taxon>
        <taxon>Tracheophyta</taxon>
        <taxon>Spermatophyta</taxon>
        <taxon>Magnoliopsida</taxon>
        <taxon>eudicotyledons</taxon>
        <taxon>Gunneridae</taxon>
        <taxon>Pentapetalae</taxon>
        <taxon>rosids</taxon>
        <taxon>fabids</taxon>
        <taxon>Rosales</taxon>
        <taxon>Rosaceae</taxon>
        <taxon>Amygdaloideae</taxon>
        <taxon>Amygdaleae</taxon>
        <taxon>Prunus</taxon>
    </lineage>
</organism>
<accession>A0A4Y1RBN9</accession>
<keyword evidence="6" id="KW-0548">Nucleotidyltransferase</keyword>
<dbReference type="PANTHER" id="PTHR17598">
    <property type="entry name" value="DNA POLYMERASE DELTA SUBUNIT 3"/>
    <property type="match status" value="1"/>
</dbReference>
<dbReference type="Gene3D" id="3.90.1030.20">
    <property type="entry name" value="DNA polymerase delta, p66 (Cdc27) subunit, wHTH domain"/>
    <property type="match status" value="1"/>
</dbReference>
<dbReference type="InterPro" id="IPR041913">
    <property type="entry name" value="POLD3_sf"/>
</dbReference>
<dbReference type="GO" id="GO:0006271">
    <property type="term" value="P:DNA strand elongation involved in DNA replication"/>
    <property type="evidence" value="ECO:0007669"/>
    <property type="project" value="TreeGrafter"/>
</dbReference>
<dbReference type="InterPro" id="IPR019038">
    <property type="entry name" value="POLD3"/>
</dbReference>
<evidence type="ECO:0000256" key="2">
    <source>
        <dbReference type="ARBA" id="ARBA00017589"/>
    </source>
</evidence>
<proteinExistence type="predicted"/>
<keyword evidence="6" id="KW-0239">DNA-directed DNA polymerase</keyword>
<dbReference type="EMBL" id="AP019300">
    <property type="protein sequence ID" value="BBH01641.1"/>
    <property type="molecule type" value="Genomic_DNA"/>
</dbReference>
<dbReference type="AlphaFoldDB" id="A0A4Y1RBN9"/>
<evidence type="ECO:0000256" key="1">
    <source>
        <dbReference type="ARBA" id="ARBA00004123"/>
    </source>
</evidence>
<dbReference type="GO" id="GO:0043625">
    <property type="term" value="C:delta DNA polymerase complex"/>
    <property type="evidence" value="ECO:0007669"/>
    <property type="project" value="InterPro"/>
</dbReference>
<protein>
    <recommendedName>
        <fullName evidence="2">DNA polymerase delta subunit 3</fullName>
    </recommendedName>
</protein>
<name>A0A4Y1RBN9_PRUDU</name>
<evidence type="ECO:0000256" key="3">
    <source>
        <dbReference type="ARBA" id="ARBA00022705"/>
    </source>
</evidence>
<dbReference type="PANTHER" id="PTHR17598:SF13">
    <property type="entry name" value="DNA POLYMERASE DELTA SUBUNIT 3"/>
    <property type="match status" value="1"/>
</dbReference>
<keyword evidence="4" id="KW-0539">Nucleus</keyword>
<keyword evidence="6" id="KW-0808">Transferase</keyword>